<evidence type="ECO:0000313" key="1">
    <source>
        <dbReference type="EMBL" id="CAD8117503.1"/>
    </source>
</evidence>
<reference evidence="1" key="1">
    <citation type="submission" date="2021-01" db="EMBL/GenBank/DDBJ databases">
        <authorList>
            <consortium name="Genoscope - CEA"/>
            <person name="William W."/>
        </authorList>
    </citation>
    <scope>NUCLEOTIDE SEQUENCE</scope>
</reference>
<dbReference type="EMBL" id="CAJJDN010000114">
    <property type="protein sequence ID" value="CAD8117503.1"/>
    <property type="molecule type" value="Genomic_DNA"/>
</dbReference>
<gene>
    <name evidence="1" type="ORF">PSON_ATCC_30995.1.T1140040</name>
</gene>
<comment type="caution">
    <text evidence="1">The sequence shown here is derived from an EMBL/GenBank/DDBJ whole genome shotgun (WGS) entry which is preliminary data.</text>
</comment>
<proteinExistence type="predicted"/>
<sequence>MTTCIGPKVKFELLQHKMDLFNQTYDYNQLNSIQQLMERKVSFADSSIVFLHYSEEMIFHFRSRLKSQVQAKHIEPLFLNPQLCDSNLQNKKKSCFKELQNKGN</sequence>
<keyword evidence="2" id="KW-1185">Reference proteome</keyword>
<dbReference type="Proteomes" id="UP000692954">
    <property type="component" value="Unassembled WGS sequence"/>
</dbReference>
<accession>A0A8S1QNX5</accession>
<dbReference type="OrthoDB" id="294045at2759"/>
<name>A0A8S1QNX5_9CILI</name>
<dbReference type="AlphaFoldDB" id="A0A8S1QNX5"/>
<protein>
    <submittedName>
        <fullName evidence="1">Uncharacterized protein</fullName>
    </submittedName>
</protein>
<organism evidence="1 2">
    <name type="scientific">Paramecium sonneborni</name>
    <dbReference type="NCBI Taxonomy" id="65129"/>
    <lineage>
        <taxon>Eukaryota</taxon>
        <taxon>Sar</taxon>
        <taxon>Alveolata</taxon>
        <taxon>Ciliophora</taxon>
        <taxon>Intramacronucleata</taxon>
        <taxon>Oligohymenophorea</taxon>
        <taxon>Peniculida</taxon>
        <taxon>Parameciidae</taxon>
        <taxon>Paramecium</taxon>
    </lineage>
</organism>
<evidence type="ECO:0000313" key="2">
    <source>
        <dbReference type="Proteomes" id="UP000692954"/>
    </source>
</evidence>